<organism evidence="1 2">
    <name type="scientific">candidate division MSBL1 archaeon SCGC-AAA261F17</name>
    <dbReference type="NCBI Taxonomy" id="1698274"/>
    <lineage>
        <taxon>Archaea</taxon>
        <taxon>Methanobacteriati</taxon>
        <taxon>Methanobacteriota</taxon>
        <taxon>candidate division MSBL1</taxon>
    </lineage>
</organism>
<dbReference type="AlphaFoldDB" id="A0A133V656"/>
<keyword evidence="2" id="KW-1185">Reference proteome</keyword>
<accession>A0A133V656</accession>
<evidence type="ECO:0000313" key="2">
    <source>
        <dbReference type="Proteomes" id="UP000070035"/>
    </source>
</evidence>
<reference evidence="1 2" key="1">
    <citation type="journal article" date="2016" name="Sci. Rep.">
        <title>Metabolic traits of an uncultured archaeal lineage -MSBL1- from brine pools of the Red Sea.</title>
        <authorList>
            <person name="Mwirichia R."/>
            <person name="Alam I."/>
            <person name="Rashid M."/>
            <person name="Vinu M."/>
            <person name="Ba-Alawi W."/>
            <person name="Anthony Kamau A."/>
            <person name="Kamanda Ngugi D."/>
            <person name="Goker M."/>
            <person name="Klenk H.P."/>
            <person name="Bajic V."/>
            <person name="Stingl U."/>
        </authorList>
    </citation>
    <scope>NUCLEOTIDE SEQUENCE [LARGE SCALE GENOMIC DNA]</scope>
    <source>
        <strain evidence="1">SCGC-AAA261F17</strain>
    </source>
</reference>
<name>A0A133V656_9EURY</name>
<gene>
    <name evidence="1" type="ORF">AKJ44_01865</name>
</gene>
<dbReference type="Proteomes" id="UP000070035">
    <property type="component" value="Unassembled WGS sequence"/>
</dbReference>
<protein>
    <recommendedName>
        <fullName evidence="3">OB domain-containing protein</fullName>
    </recommendedName>
</protein>
<dbReference type="EMBL" id="LHXY01000021">
    <property type="protein sequence ID" value="KXB01920.1"/>
    <property type="molecule type" value="Genomic_DNA"/>
</dbReference>
<evidence type="ECO:0008006" key="3">
    <source>
        <dbReference type="Google" id="ProtNLM"/>
    </source>
</evidence>
<sequence>MGGLALAVLGTLAIYVYALEFQGPPPQLKIWDIEPTMNWGVARFQGVVTGARYETDTGWLSIFLDDNTGSIFIRAYDSKTQALIERNNVPGVGQHISVVGKIRTRPGFNMLILSVAGGLDILPEDVPRENISTITSNPENYVYERVQIEGKVIKKTKDDPFKGNASIEIQDPQTGDSLETFITYTVPWFKDWFEDYWSQISVGDTLRVTGGMGWIMSVIFMPTERWEF</sequence>
<proteinExistence type="predicted"/>
<evidence type="ECO:0000313" key="1">
    <source>
        <dbReference type="EMBL" id="KXB01920.1"/>
    </source>
</evidence>
<comment type="caution">
    <text evidence="1">The sequence shown here is derived from an EMBL/GenBank/DDBJ whole genome shotgun (WGS) entry which is preliminary data.</text>
</comment>